<accession>A0ABY5FN85</accession>
<dbReference type="RefSeq" id="WP_255177184.1">
    <property type="nucleotide sequence ID" value="NZ_CP101462.1"/>
</dbReference>
<evidence type="ECO:0000313" key="1">
    <source>
        <dbReference type="EMBL" id="UTT42633.1"/>
    </source>
</evidence>
<evidence type="ECO:0000313" key="2">
    <source>
        <dbReference type="Proteomes" id="UP001060325"/>
    </source>
</evidence>
<sequence length="160" mass="17716">MSKLFMTFASGTVADRLRQQTGVIVANGTETILLAEGDKSPFQSGKTFQIEEAEGQFVSKGNIVYANIPVDSNARSLLFHRLLKDKSRLGSSHSGFAAYRLGVDPDDNHGIIFIQFTEGGNRFRDSTDYVLFQEWLKEAVEQKGAGPIIKHYVVDEADDL</sequence>
<dbReference type="Proteomes" id="UP001060325">
    <property type="component" value="Chromosome"/>
</dbReference>
<dbReference type="EMBL" id="CP101462">
    <property type="protein sequence ID" value="UTT42633.1"/>
    <property type="molecule type" value="Genomic_DNA"/>
</dbReference>
<dbReference type="Gene3D" id="3.30.70.100">
    <property type="match status" value="1"/>
</dbReference>
<proteinExistence type="predicted"/>
<reference evidence="1" key="1">
    <citation type="submission" date="2022-07" db="EMBL/GenBank/DDBJ databases">
        <title>Complete genome of CX2.</title>
        <authorList>
            <person name="Cao G."/>
        </authorList>
    </citation>
    <scope>NUCLEOTIDE SEQUENCE</scope>
    <source>
        <strain evidence="1">CX2</strain>
    </source>
</reference>
<gene>
    <name evidence="1" type="ORF">NMQ00_14125</name>
</gene>
<keyword evidence="2" id="KW-1185">Reference proteome</keyword>
<organism evidence="1 2">
    <name type="scientific">Exiguobacterium aurantiacum</name>
    <dbReference type="NCBI Taxonomy" id="33987"/>
    <lineage>
        <taxon>Bacteria</taxon>
        <taxon>Bacillati</taxon>
        <taxon>Bacillota</taxon>
        <taxon>Bacilli</taxon>
        <taxon>Bacillales</taxon>
        <taxon>Bacillales Family XII. Incertae Sedis</taxon>
        <taxon>Exiguobacterium</taxon>
    </lineage>
</organism>
<name>A0ABY5FN85_9BACL</name>
<protein>
    <submittedName>
        <fullName evidence="1">Uncharacterized protein</fullName>
    </submittedName>
</protein>